<dbReference type="InterPro" id="IPR036390">
    <property type="entry name" value="WH_DNA-bd_sf"/>
</dbReference>
<sequence length="408" mass="47535">MSINDQLEIISNVPQKDKLEKYKSLVDEIFTKISNVNQFKSDIQSLFCHITQESVVLSISRQIIQLTIDKLIEYIDEDIDNINKQEIWKIIIENLKIRLVTFEEQASMAYENLSKVLEEEEEWTEAAKVLMEIPLESGYRNTSDDYKIKIYIHIVRLLLEDEDPVTAETYLNRVALLISNTTDPSIQIQYKFSNVRILDYKRQFLPACSKYHELSYEACIDKESRLRCLSQAIICAVLANAGPLRTRLLTTLYKDERVREGQIDKVYTIILEKMYMERVIRKDEVEEFTKTLQPHHLARMSDGNTVLDHAIMEHNILSASKIYKNISFEEIGNLLDISSEQAESIVAKMIEEGRMKGSIDQIDNIIQFSSVEELPVWNDRISDLCFKIEGILTSIQDKYPEWVQENFL</sequence>
<organism evidence="9 10">
    <name type="scientific">Piromyces finnis</name>
    <dbReference type="NCBI Taxonomy" id="1754191"/>
    <lineage>
        <taxon>Eukaryota</taxon>
        <taxon>Fungi</taxon>
        <taxon>Fungi incertae sedis</taxon>
        <taxon>Chytridiomycota</taxon>
        <taxon>Chytridiomycota incertae sedis</taxon>
        <taxon>Neocallimastigomycetes</taxon>
        <taxon>Neocallimastigales</taxon>
        <taxon>Neocallimastigaceae</taxon>
        <taxon>Piromyces</taxon>
    </lineage>
</organism>
<accession>A0A1Y1VMM3</accession>
<dbReference type="InterPro" id="IPR054559">
    <property type="entry name" value="PSMD12-CSN4-like_N"/>
</dbReference>
<dbReference type="InterPro" id="IPR000717">
    <property type="entry name" value="PCI_dom"/>
</dbReference>
<gene>
    <name evidence="9" type="ORF">BCR36DRAFT_408535</name>
</gene>
<protein>
    <recommendedName>
        <fullName evidence="4">COP9 signalosome complex subunit 4</fullName>
    </recommendedName>
</protein>
<evidence type="ECO:0000256" key="7">
    <source>
        <dbReference type="ARBA" id="ARBA00023242"/>
    </source>
</evidence>
<evidence type="ECO:0000313" key="9">
    <source>
        <dbReference type="EMBL" id="ORX60176.1"/>
    </source>
</evidence>
<dbReference type="InterPro" id="IPR036388">
    <property type="entry name" value="WH-like_DNA-bd_sf"/>
</dbReference>
<dbReference type="GO" id="GO:0005829">
    <property type="term" value="C:cytosol"/>
    <property type="evidence" value="ECO:0007669"/>
    <property type="project" value="TreeGrafter"/>
</dbReference>
<dbReference type="Pfam" id="PF22241">
    <property type="entry name" value="PSMD12-CSN4_N"/>
    <property type="match status" value="1"/>
</dbReference>
<evidence type="ECO:0000256" key="6">
    <source>
        <dbReference type="ARBA" id="ARBA00022790"/>
    </source>
</evidence>
<keyword evidence="5" id="KW-0963">Cytoplasm</keyword>
<evidence type="ECO:0000256" key="5">
    <source>
        <dbReference type="ARBA" id="ARBA00022490"/>
    </source>
</evidence>
<comment type="caution">
    <text evidence="9">The sequence shown here is derived from an EMBL/GenBank/DDBJ whole genome shotgun (WGS) entry which is preliminary data.</text>
</comment>
<dbReference type="GO" id="GO:0008180">
    <property type="term" value="C:COP9 signalosome"/>
    <property type="evidence" value="ECO:0007669"/>
    <property type="project" value="UniProtKB-KW"/>
</dbReference>
<dbReference type="SMART" id="SM00088">
    <property type="entry name" value="PINT"/>
    <property type="match status" value="1"/>
</dbReference>
<evidence type="ECO:0000256" key="3">
    <source>
        <dbReference type="ARBA" id="ARBA00010417"/>
    </source>
</evidence>
<dbReference type="PANTHER" id="PTHR10855">
    <property type="entry name" value="26S PROTEASOME NON-ATPASE REGULATORY SUBUNIT 12/COP9 SIGNALOSOME COMPLEX SUBUNIT 4"/>
    <property type="match status" value="1"/>
</dbReference>
<dbReference type="Gene3D" id="1.10.10.10">
    <property type="entry name" value="Winged helix-like DNA-binding domain superfamily/Winged helix DNA-binding domain"/>
    <property type="match status" value="1"/>
</dbReference>
<evidence type="ECO:0000256" key="4">
    <source>
        <dbReference type="ARBA" id="ARBA00014881"/>
    </source>
</evidence>
<dbReference type="PROSITE" id="PS50250">
    <property type="entry name" value="PCI"/>
    <property type="match status" value="1"/>
</dbReference>
<dbReference type="EMBL" id="MCFH01000002">
    <property type="protein sequence ID" value="ORX60176.1"/>
    <property type="molecule type" value="Genomic_DNA"/>
</dbReference>
<evidence type="ECO:0000256" key="1">
    <source>
        <dbReference type="ARBA" id="ARBA00004123"/>
    </source>
</evidence>
<keyword evidence="10" id="KW-1185">Reference proteome</keyword>
<name>A0A1Y1VMM3_9FUNG</name>
<comment type="similarity">
    <text evidence="3">Belongs to the CSN4 family.</text>
</comment>
<dbReference type="PANTHER" id="PTHR10855:SF2">
    <property type="entry name" value="COP9 SIGNALOSOME COMPLEX SUBUNIT 4"/>
    <property type="match status" value="1"/>
</dbReference>
<dbReference type="OrthoDB" id="295656at2759"/>
<dbReference type="Pfam" id="PF01399">
    <property type="entry name" value="PCI"/>
    <property type="match status" value="1"/>
</dbReference>
<dbReference type="InterPro" id="IPR040134">
    <property type="entry name" value="PSMD12/CSN4"/>
</dbReference>
<reference evidence="9 10" key="1">
    <citation type="submission" date="2016-08" db="EMBL/GenBank/DDBJ databases">
        <title>Genomes of anaerobic fungi encode conserved fungal cellulosomes for biomass hydrolysis.</title>
        <authorList>
            <consortium name="DOE Joint Genome Institute"/>
            <person name="Haitjema C.H."/>
            <person name="Gilmore S.P."/>
            <person name="Henske J.K."/>
            <person name="Solomon K.V."/>
            <person name="De Groot R."/>
            <person name="Kuo A."/>
            <person name="Mondo S.J."/>
            <person name="Salamov A.A."/>
            <person name="Labutti K."/>
            <person name="Zhao Z."/>
            <person name="Chiniquy J."/>
            <person name="Barry K."/>
            <person name="Brewer H.M."/>
            <person name="Purvine S.O."/>
            <person name="Wright A.T."/>
            <person name="Boxma B."/>
            <person name="Van Alen T."/>
            <person name="Hackstein J.H."/>
            <person name="Baker S.E."/>
            <person name="Grigoriev I.V."/>
            <person name="O'Malley M.A."/>
        </authorList>
    </citation>
    <scope>NUCLEOTIDE SEQUENCE [LARGE SCALE GENOMIC DNA]</scope>
    <source>
        <strain evidence="10">finn</strain>
    </source>
</reference>
<evidence type="ECO:0000313" key="10">
    <source>
        <dbReference type="Proteomes" id="UP000193719"/>
    </source>
</evidence>
<comment type="subcellular location">
    <subcellularLocation>
        <location evidence="2">Cytoplasm</location>
    </subcellularLocation>
    <subcellularLocation>
        <location evidence="1">Nucleus</location>
    </subcellularLocation>
</comment>
<dbReference type="AlphaFoldDB" id="A0A1Y1VMM3"/>
<dbReference type="SUPFAM" id="SSF46785">
    <property type="entry name" value="Winged helix' DNA-binding domain"/>
    <property type="match status" value="1"/>
</dbReference>
<dbReference type="STRING" id="1754191.A0A1Y1VMM3"/>
<feature type="domain" description="PCI" evidence="8">
    <location>
        <begin position="206"/>
        <end position="373"/>
    </location>
</feature>
<evidence type="ECO:0000256" key="2">
    <source>
        <dbReference type="ARBA" id="ARBA00004496"/>
    </source>
</evidence>
<evidence type="ECO:0000259" key="8">
    <source>
        <dbReference type="PROSITE" id="PS50250"/>
    </source>
</evidence>
<dbReference type="Proteomes" id="UP000193719">
    <property type="component" value="Unassembled WGS sequence"/>
</dbReference>
<proteinExistence type="inferred from homology"/>
<reference evidence="9 10" key="2">
    <citation type="submission" date="2016-08" db="EMBL/GenBank/DDBJ databases">
        <title>Pervasive Adenine N6-methylation of Active Genes in Fungi.</title>
        <authorList>
            <consortium name="DOE Joint Genome Institute"/>
            <person name="Mondo S.J."/>
            <person name="Dannebaum R.O."/>
            <person name="Kuo R.C."/>
            <person name="Labutti K."/>
            <person name="Haridas S."/>
            <person name="Kuo A."/>
            <person name="Salamov A."/>
            <person name="Ahrendt S.R."/>
            <person name="Lipzen A."/>
            <person name="Sullivan W."/>
            <person name="Andreopoulos W.B."/>
            <person name="Clum A."/>
            <person name="Lindquist E."/>
            <person name="Daum C."/>
            <person name="Ramamoorthy G.K."/>
            <person name="Gryganskyi A."/>
            <person name="Culley D."/>
            <person name="Magnuson J.K."/>
            <person name="James T.Y."/>
            <person name="O'Malley M.A."/>
            <person name="Stajich J.E."/>
            <person name="Spatafora J.W."/>
            <person name="Visel A."/>
            <person name="Grigoriev I.V."/>
        </authorList>
    </citation>
    <scope>NUCLEOTIDE SEQUENCE [LARGE SCALE GENOMIC DNA]</scope>
    <source>
        <strain evidence="10">finn</strain>
    </source>
</reference>
<keyword evidence="6" id="KW-0736">Signalosome</keyword>
<keyword evidence="7" id="KW-0539">Nucleus</keyword>